<evidence type="ECO:0000313" key="3">
    <source>
        <dbReference type="Proteomes" id="UP000265515"/>
    </source>
</evidence>
<accession>A0A388MCX8</accession>
<evidence type="ECO:0000256" key="1">
    <source>
        <dbReference type="SAM" id="MobiDB-lite"/>
    </source>
</evidence>
<organism evidence="2 3">
    <name type="scientific">Chara braunii</name>
    <name type="common">Braun's stonewort</name>
    <dbReference type="NCBI Taxonomy" id="69332"/>
    <lineage>
        <taxon>Eukaryota</taxon>
        <taxon>Viridiplantae</taxon>
        <taxon>Streptophyta</taxon>
        <taxon>Charophyceae</taxon>
        <taxon>Charales</taxon>
        <taxon>Characeae</taxon>
        <taxon>Chara</taxon>
    </lineage>
</organism>
<evidence type="ECO:0000313" key="2">
    <source>
        <dbReference type="EMBL" id="GBG92363.1"/>
    </source>
</evidence>
<dbReference type="EMBL" id="BFEA01001043">
    <property type="protein sequence ID" value="GBG92363.1"/>
    <property type="molecule type" value="Genomic_DNA"/>
</dbReference>
<reference evidence="2 3" key="1">
    <citation type="journal article" date="2018" name="Cell">
        <title>The Chara Genome: Secondary Complexity and Implications for Plant Terrestrialization.</title>
        <authorList>
            <person name="Nishiyama T."/>
            <person name="Sakayama H."/>
            <person name="Vries J.D."/>
            <person name="Buschmann H."/>
            <person name="Saint-Marcoux D."/>
            <person name="Ullrich K.K."/>
            <person name="Haas F.B."/>
            <person name="Vanderstraeten L."/>
            <person name="Becker D."/>
            <person name="Lang D."/>
            <person name="Vosolsobe S."/>
            <person name="Rombauts S."/>
            <person name="Wilhelmsson P.K.I."/>
            <person name="Janitza P."/>
            <person name="Kern R."/>
            <person name="Heyl A."/>
            <person name="Rumpler F."/>
            <person name="Villalobos L.I.A.C."/>
            <person name="Clay J.M."/>
            <person name="Skokan R."/>
            <person name="Toyoda A."/>
            <person name="Suzuki Y."/>
            <person name="Kagoshima H."/>
            <person name="Schijlen E."/>
            <person name="Tajeshwar N."/>
            <person name="Catarino B."/>
            <person name="Hetherington A.J."/>
            <person name="Saltykova A."/>
            <person name="Bonnot C."/>
            <person name="Breuninger H."/>
            <person name="Symeonidi A."/>
            <person name="Radhakrishnan G.V."/>
            <person name="Van Nieuwerburgh F."/>
            <person name="Deforce D."/>
            <person name="Chang C."/>
            <person name="Karol K.G."/>
            <person name="Hedrich R."/>
            <person name="Ulvskov P."/>
            <person name="Glockner G."/>
            <person name="Delwiche C.F."/>
            <person name="Petrasek J."/>
            <person name="Van de Peer Y."/>
            <person name="Friml J."/>
            <person name="Beilby M."/>
            <person name="Dolan L."/>
            <person name="Kohara Y."/>
            <person name="Sugano S."/>
            <person name="Fujiyama A."/>
            <person name="Delaux P.-M."/>
            <person name="Quint M."/>
            <person name="TheiBen G."/>
            <person name="Hagemann M."/>
            <person name="Harholt J."/>
            <person name="Dunand C."/>
            <person name="Zachgo S."/>
            <person name="Langdale J."/>
            <person name="Maumus F."/>
            <person name="Straeten D.V.D."/>
            <person name="Gould S.B."/>
            <person name="Rensing S.A."/>
        </authorList>
    </citation>
    <scope>NUCLEOTIDE SEQUENCE [LARGE SCALE GENOMIC DNA]</scope>
    <source>
        <strain evidence="2 3">S276</strain>
    </source>
</reference>
<name>A0A388MCX8_CHABU</name>
<protein>
    <submittedName>
        <fullName evidence="2">Uncharacterized protein</fullName>
    </submittedName>
</protein>
<keyword evidence="3" id="KW-1185">Reference proteome</keyword>
<comment type="caution">
    <text evidence="2">The sequence shown here is derived from an EMBL/GenBank/DDBJ whole genome shotgun (WGS) entry which is preliminary data.</text>
</comment>
<dbReference type="Gramene" id="GBG92363">
    <property type="protein sequence ID" value="GBG92363"/>
    <property type="gene ID" value="CBR_g55244"/>
</dbReference>
<proteinExistence type="predicted"/>
<feature type="compositionally biased region" description="Basic and acidic residues" evidence="1">
    <location>
        <begin position="224"/>
        <end position="236"/>
    </location>
</feature>
<dbReference type="AlphaFoldDB" id="A0A388MCX8"/>
<feature type="region of interest" description="Disordered" evidence="1">
    <location>
        <begin position="224"/>
        <end position="270"/>
    </location>
</feature>
<sequence>MRRRLCVFFRGGTHCATLDALVPCPSGVGVDSDFLIEWVRDGNEDSWFQASTTGNCCCCVIQTYDKDDIDLAFFFRFSMARRMGATVVGEENWSSGLQDCARSPRHIDYSSSKEKARPNMCVSPPRTAVRRSTDIYYSVCGMQRDSLLPARQGVCDSGQSKNSCDETNGEGQFWIESGSLRVCGNFGEPTGKYARSKETKALCHNWYAAAVNCSFAEGTAAELEGKEQEEREEGKAVLELASREPSAGQAKGVRQFPSSESRSQLCVAVA</sequence>
<gene>
    <name evidence="2" type="ORF">CBR_g55244</name>
</gene>
<dbReference type="Proteomes" id="UP000265515">
    <property type="component" value="Unassembled WGS sequence"/>
</dbReference>